<sequence>MVLAGKLITEVGVKTPADKFYNLFTTQLHDVQKHAEKVHETKVHEGDWHGIGSVKHWTYVVDGKVITCLERVEAIDEQNKTNKYTLFGGDIDPHYKNFTLILQVIDNKDSHAVARWTIEYEKLHEDIEPPNGYMEYFNKLTRDVDNQIHKA</sequence>
<dbReference type="GeneID" id="130721308"/>
<dbReference type="EMBL" id="BT147169">
    <property type="protein sequence ID" value="AFK46963.1"/>
    <property type="molecule type" value="mRNA"/>
</dbReference>
<dbReference type="GO" id="GO:0006952">
    <property type="term" value="P:defense response"/>
    <property type="evidence" value="ECO:0007669"/>
    <property type="project" value="InterPro"/>
</dbReference>
<evidence type="ECO:0000313" key="3">
    <source>
        <dbReference type="EMBL" id="AFK46963.1"/>
    </source>
</evidence>
<dbReference type="Gene3D" id="3.30.530.20">
    <property type="match status" value="1"/>
</dbReference>
<dbReference type="AlphaFoldDB" id="I3T371"/>
<dbReference type="OrthoDB" id="1847301at2759"/>
<dbReference type="InterPro" id="IPR023393">
    <property type="entry name" value="START-like_dom_sf"/>
</dbReference>
<dbReference type="EMBL" id="BT147973">
    <property type="protein sequence ID" value="AFK47767.1"/>
    <property type="molecule type" value="mRNA"/>
</dbReference>
<comment type="similarity">
    <text evidence="1">Belongs to the MLP family.</text>
</comment>
<dbReference type="Pfam" id="PF00407">
    <property type="entry name" value="Bet_v_1"/>
    <property type="match status" value="1"/>
</dbReference>
<evidence type="ECO:0000256" key="1">
    <source>
        <dbReference type="ARBA" id="ARBA00038242"/>
    </source>
</evidence>
<protein>
    <recommendedName>
        <fullName evidence="2">Bet v I/Major latex protein domain-containing protein</fullName>
    </recommendedName>
</protein>
<dbReference type="KEGG" id="lja:130721308"/>
<dbReference type="RefSeq" id="XP_057428055.1">
    <property type="nucleotide sequence ID" value="XM_057572072.1"/>
</dbReference>
<dbReference type="CDD" id="cd07816">
    <property type="entry name" value="Bet_v1-like"/>
    <property type="match status" value="1"/>
</dbReference>
<proteinExistence type="evidence at transcript level"/>
<organism evidence="3">
    <name type="scientific">Lotus japonicus</name>
    <name type="common">Lotus corniculatus var. japonicus</name>
    <dbReference type="NCBI Taxonomy" id="34305"/>
    <lineage>
        <taxon>Eukaryota</taxon>
        <taxon>Viridiplantae</taxon>
        <taxon>Streptophyta</taxon>
        <taxon>Embryophyta</taxon>
        <taxon>Tracheophyta</taxon>
        <taxon>Spermatophyta</taxon>
        <taxon>Magnoliopsida</taxon>
        <taxon>eudicotyledons</taxon>
        <taxon>Gunneridae</taxon>
        <taxon>Pentapetalae</taxon>
        <taxon>rosids</taxon>
        <taxon>fabids</taxon>
        <taxon>Fabales</taxon>
        <taxon>Fabaceae</taxon>
        <taxon>Papilionoideae</taxon>
        <taxon>50 kb inversion clade</taxon>
        <taxon>NPAAA clade</taxon>
        <taxon>Hologalegina</taxon>
        <taxon>robinioid clade</taxon>
        <taxon>Loteae</taxon>
        <taxon>Lotus</taxon>
    </lineage>
</organism>
<reference evidence="3" key="1">
    <citation type="submission" date="2012-05" db="EMBL/GenBank/DDBJ databases">
        <authorList>
            <person name="Krishnakumar V."/>
            <person name="Cheung F."/>
            <person name="Xiao Y."/>
            <person name="Chan A."/>
            <person name="Moskal W.A."/>
            <person name="Town C.D."/>
        </authorList>
    </citation>
    <scope>NUCLEOTIDE SEQUENCE</scope>
</reference>
<dbReference type="OMA" id="KVTTYHE"/>
<dbReference type="SUPFAM" id="SSF55961">
    <property type="entry name" value="Bet v1-like"/>
    <property type="match status" value="1"/>
</dbReference>
<feature type="domain" description="Bet v I/Major latex protein" evidence="2">
    <location>
        <begin position="2"/>
        <end position="151"/>
    </location>
</feature>
<accession>I3T371</accession>
<name>I3T371_LOTJA</name>
<dbReference type="InterPro" id="IPR052006">
    <property type="entry name" value="MLP-like"/>
</dbReference>
<dbReference type="SMART" id="SM01037">
    <property type="entry name" value="Bet_v_1"/>
    <property type="match status" value="1"/>
</dbReference>
<dbReference type="PANTHER" id="PTHR31338">
    <property type="entry name" value="POLYKETIDE CYCLASE/DEHYDRASE AND LIPID TRANSPORT SUPERFAMILY PROTEIN"/>
    <property type="match status" value="1"/>
</dbReference>
<evidence type="ECO:0000259" key="2">
    <source>
        <dbReference type="SMART" id="SM01037"/>
    </source>
</evidence>
<dbReference type="PANTHER" id="PTHR31338:SF16">
    <property type="entry name" value="POLYKETIDE CYCLASE_DEHYDRASE AND LIPID TRANSPORT SUPERFAMILY PROTEIN"/>
    <property type="match status" value="1"/>
</dbReference>
<dbReference type="InterPro" id="IPR000916">
    <property type="entry name" value="Bet_v_I/MLP"/>
</dbReference>